<proteinExistence type="predicted"/>
<dbReference type="Proteomes" id="UP000640335">
    <property type="component" value="Unassembled WGS sequence"/>
</dbReference>
<keyword evidence="2" id="KW-1185">Reference proteome</keyword>
<accession>A0ABR8Q798</accession>
<evidence type="ECO:0000313" key="1">
    <source>
        <dbReference type="EMBL" id="MBD7916302.1"/>
    </source>
</evidence>
<gene>
    <name evidence="1" type="ORF">H9660_14235</name>
</gene>
<evidence type="ECO:0000313" key="2">
    <source>
        <dbReference type="Proteomes" id="UP000640335"/>
    </source>
</evidence>
<dbReference type="EMBL" id="JACSQZ010000071">
    <property type="protein sequence ID" value="MBD7916302.1"/>
    <property type="molecule type" value="Genomic_DNA"/>
</dbReference>
<protein>
    <submittedName>
        <fullName evidence="1">Uncharacterized protein</fullName>
    </submittedName>
</protein>
<reference evidence="1 2" key="1">
    <citation type="submission" date="2020-08" db="EMBL/GenBank/DDBJ databases">
        <title>A Genomic Blueprint of the Chicken Gut Microbiome.</title>
        <authorList>
            <person name="Gilroy R."/>
            <person name="Ravi A."/>
            <person name="Getino M."/>
            <person name="Pursley I."/>
            <person name="Horton D.L."/>
            <person name="Alikhan N.-F."/>
            <person name="Baker D."/>
            <person name="Gharbi K."/>
            <person name="Hall N."/>
            <person name="Watson M."/>
            <person name="Adriaenssens E.M."/>
            <person name="Foster-Nyarko E."/>
            <person name="Jarju S."/>
            <person name="Secka A."/>
            <person name="Antonio M."/>
            <person name="Oren A."/>
            <person name="Chaudhuri R."/>
            <person name="La Ragione R.M."/>
            <person name="Hildebrand F."/>
            <person name="Pallen M.J."/>
        </authorList>
    </citation>
    <scope>NUCLEOTIDE SEQUENCE [LARGE SCALE GENOMIC DNA]</scope>
    <source>
        <strain evidence="1 2">Sa3CUN1</strain>
    </source>
</reference>
<organism evidence="1 2">
    <name type="scientific">Clostridium gallinarum</name>
    <dbReference type="NCBI Taxonomy" id="2762246"/>
    <lineage>
        <taxon>Bacteria</taxon>
        <taxon>Bacillati</taxon>
        <taxon>Bacillota</taxon>
        <taxon>Clostridia</taxon>
        <taxon>Eubacteriales</taxon>
        <taxon>Clostridiaceae</taxon>
        <taxon>Clostridium</taxon>
    </lineage>
</organism>
<name>A0ABR8Q798_9CLOT</name>
<dbReference type="RefSeq" id="WP_191751045.1">
    <property type="nucleotide sequence ID" value="NZ_JACSQZ010000071.1"/>
</dbReference>
<sequence length="80" mass="9705">MNKKILVIDEFYQSLKIKNPLLPKLFLVDDGRQFVVIWNDEKTLLDKLRNDLCLELFTENHLIKELNEKEAEEWYFSFDN</sequence>
<comment type="caution">
    <text evidence="1">The sequence shown here is derived from an EMBL/GenBank/DDBJ whole genome shotgun (WGS) entry which is preliminary data.</text>
</comment>